<comment type="caution">
    <text evidence="1">The sequence shown here is derived from an EMBL/GenBank/DDBJ whole genome shotgun (WGS) entry which is preliminary data.</text>
</comment>
<dbReference type="EMBL" id="LAZR01005609">
    <property type="protein sequence ID" value="KKM98529.1"/>
    <property type="molecule type" value="Genomic_DNA"/>
</dbReference>
<name>A0A0F9LTT2_9ZZZZ</name>
<reference evidence="1" key="1">
    <citation type="journal article" date="2015" name="Nature">
        <title>Complex archaea that bridge the gap between prokaryotes and eukaryotes.</title>
        <authorList>
            <person name="Spang A."/>
            <person name="Saw J.H."/>
            <person name="Jorgensen S.L."/>
            <person name="Zaremba-Niedzwiedzka K."/>
            <person name="Martijn J."/>
            <person name="Lind A.E."/>
            <person name="van Eijk R."/>
            <person name="Schleper C."/>
            <person name="Guy L."/>
            <person name="Ettema T.J."/>
        </authorList>
    </citation>
    <scope>NUCLEOTIDE SEQUENCE</scope>
</reference>
<dbReference type="AlphaFoldDB" id="A0A0F9LTT2"/>
<accession>A0A0F9LTT2</accession>
<evidence type="ECO:0000313" key="1">
    <source>
        <dbReference type="EMBL" id="KKM98529.1"/>
    </source>
</evidence>
<organism evidence="1">
    <name type="scientific">marine sediment metagenome</name>
    <dbReference type="NCBI Taxonomy" id="412755"/>
    <lineage>
        <taxon>unclassified sequences</taxon>
        <taxon>metagenomes</taxon>
        <taxon>ecological metagenomes</taxon>
    </lineage>
</organism>
<protein>
    <submittedName>
        <fullName evidence="1">Uncharacterized protein</fullName>
    </submittedName>
</protein>
<proteinExistence type="predicted"/>
<sequence length="55" mass="6459">MKIITISLKYDDNDEGFEQAAEDVRKEVLGEIANLDWLRRVRKIHKVTFDPAKKD</sequence>
<gene>
    <name evidence="1" type="ORF">LCGC14_1156860</name>
</gene>